<sequence length="69" mass="7203">MTIEEVLDKHQDRLLAVPGVTGMGVGERAGQPVLVVMVAAITPELRAGIPASLEGYPVEIEASGEIHAL</sequence>
<reference evidence="1 2" key="1">
    <citation type="submission" date="2019-06" db="EMBL/GenBank/DDBJ databases">
        <title>New taxonomy in bacterial strain CC-CFT640, isolated from vineyard.</title>
        <authorList>
            <person name="Lin S.-Y."/>
            <person name="Tsai C.-F."/>
            <person name="Young C.-C."/>
        </authorList>
    </citation>
    <scope>NUCLEOTIDE SEQUENCE [LARGE SCALE GENOMIC DNA]</scope>
    <source>
        <strain evidence="1 2">CC-CFT640</strain>
    </source>
</reference>
<dbReference type="EMBL" id="VDUZ01000026">
    <property type="protein sequence ID" value="TXL73297.1"/>
    <property type="molecule type" value="Genomic_DNA"/>
</dbReference>
<dbReference type="OrthoDB" id="8704060at2"/>
<dbReference type="RefSeq" id="WP_147849067.1">
    <property type="nucleotide sequence ID" value="NZ_VDUZ01000026.1"/>
</dbReference>
<evidence type="ECO:0000313" key="1">
    <source>
        <dbReference type="EMBL" id="TXL73297.1"/>
    </source>
</evidence>
<dbReference type="Proteomes" id="UP000321638">
    <property type="component" value="Unassembled WGS sequence"/>
</dbReference>
<comment type="caution">
    <text evidence="1">The sequence shown here is derived from an EMBL/GenBank/DDBJ whole genome shotgun (WGS) entry which is preliminary data.</text>
</comment>
<gene>
    <name evidence="1" type="ORF">FHP25_21675</name>
</gene>
<proteinExistence type="predicted"/>
<keyword evidence="2" id="KW-1185">Reference proteome</keyword>
<evidence type="ECO:0000313" key="2">
    <source>
        <dbReference type="Proteomes" id="UP000321638"/>
    </source>
</evidence>
<organism evidence="1 2">
    <name type="scientific">Vineibacter terrae</name>
    <dbReference type="NCBI Taxonomy" id="2586908"/>
    <lineage>
        <taxon>Bacteria</taxon>
        <taxon>Pseudomonadati</taxon>
        <taxon>Pseudomonadota</taxon>
        <taxon>Alphaproteobacteria</taxon>
        <taxon>Hyphomicrobiales</taxon>
        <taxon>Vineibacter</taxon>
    </lineage>
</organism>
<protein>
    <submittedName>
        <fullName evidence="1">Uncharacterized protein</fullName>
    </submittedName>
</protein>
<accession>A0A5C8PIU6</accession>
<name>A0A5C8PIU6_9HYPH</name>
<dbReference type="AlphaFoldDB" id="A0A5C8PIU6"/>